<name>A0AA39WVF5_9PEZI</name>
<dbReference type="EMBL" id="JAULSU010000003">
    <property type="protein sequence ID" value="KAK0622344.1"/>
    <property type="molecule type" value="Genomic_DNA"/>
</dbReference>
<proteinExistence type="predicted"/>
<accession>A0AA39WVF5</accession>
<sequence length="101" mass="11025">MQIQLSSMLVFCSGCLRRRCGSYRYPGHPDVCHDVPTNAVSAAIEREDGDGDNYNVAFWKDGCNKWLQGSGDGGGGCTNFASAQWFSVREDWTVPGQEEGA</sequence>
<evidence type="ECO:0000313" key="1">
    <source>
        <dbReference type="EMBL" id="KAK0622344.1"/>
    </source>
</evidence>
<reference evidence="1" key="1">
    <citation type="submission" date="2023-06" db="EMBL/GenBank/DDBJ databases">
        <title>Genome-scale phylogeny and comparative genomics of the fungal order Sordariales.</title>
        <authorList>
            <consortium name="Lawrence Berkeley National Laboratory"/>
            <person name="Hensen N."/>
            <person name="Bonometti L."/>
            <person name="Westerberg I."/>
            <person name="Brannstrom I.O."/>
            <person name="Guillou S."/>
            <person name="Cros-Aarteil S."/>
            <person name="Calhoun S."/>
            <person name="Haridas S."/>
            <person name="Kuo A."/>
            <person name="Mondo S."/>
            <person name="Pangilinan J."/>
            <person name="Riley R."/>
            <person name="Labutti K."/>
            <person name="Andreopoulos B."/>
            <person name="Lipzen A."/>
            <person name="Chen C."/>
            <person name="Yanf M."/>
            <person name="Daum C."/>
            <person name="Ng V."/>
            <person name="Clum A."/>
            <person name="Steindorff A."/>
            <person name="Ohm R."/>
            <person name="Martin F."/>
            <person name="Silar P."/>
            <person name="Natvig D."/>
            <person name="Lalanne C."/>
            <person name="Gautier V."/>
            <person name="Ament-Velasquez S.L."/>
            <person name="Kruys A."/>
            <person name="Hutchinson M.I."/>
            <person name="Powell A.J."/>
            <person name="Barry K."/>
            <person name="Miller A.N."/>
            <person name="Grigoriev I.V."/>
            <person name="Debuchy R."/>
            <person name="Gladieux P."/>
            <person name="Thoren M.H."/>
            <person name="Johannesson H."/>
        </authorList>
    </citation>
    <scope>NUCLEOTIDE SEQUENCE</scope>
    <source>
        <strain evidence="1">CBS 606.72</strain>
    </source>
</reference>
<dbReference type="Proteomes" id="UP001175000">
    <property type="component" value="Unassembled WGS sequence"/>
</dbReference>
<keyword evidence="2" id="KW-1185">Reference proteome</keyword>
<gene>
    <name evidence="1" type="ORF">B0T14DRAFT_563803</name>
</gene>
<evidence type="ECO:0000313" key="2">
    <source>
        <dbReference type="Proteomes" id="UP001175000"/>
    </source>
</evidence>
<comment type="caution">
    <text evidence="1">The sequence shown here is derived from an EMBL/GenBank/DDBJ whole genome shotgun (WGS) entry which is preliminary data.</text>
</comment>
<protein>
    <submittedName>
        <fullName evidence="1">Uncharacterized protein</fullName>
    </submittedName>
</protein>
<organism evidence="1 2">
    <name type="scientific">Immersiella caudata</name>
    <dbReference type="NCBI Taxonomy" id="314043"/>
    <lineage>
        <taxon>Eukaryota</taxon>
        <taxon>Fungi</taxon>
        <taxon>Dikarya</taxon>
        <taxon>Ascomycota</taxon>
        <taxon>Pezizomycotina</taxon>
        <taxon>Sordariomycetes</taxon>
        <taxon>Sordariomycetidae</taxon>
        <taxon>Sordariales</taxon>
        <taxon>Lasiosphaeriaceae</taxon>
        <taxon>Immersiella</taxon>
    </lineage>
</organism>
<dbReference type="AlphaFoldDB" id="A0AA39WVF5"/>